<proteinExistence type="predicted"/>
<keyword evidence="2" id="KW-0804">Transcription</keyword>
<dbReference type="PANTHER" id="PTHR46633">
    <property type="entry name" value="TRANSCRIPTION FACTOR MYC/MYB-RELATED"/>
    <property type="match status" value="1"/>
</dbReference>
<evidence type="ECO:0000256" key="1">
    <source>
        <dbReference type="ARBA" id="ARBA00023015"/>
    </source>
</evidence>
<dbReference type="PANTHER" id="PTHR46633:SF6">
    <property type="entry name" value="TRANSCRIPTION FACTOR MYC_MYB N-TERMINAL DOMAIN-CONTAINING PROTEIN"/>
    <property type="match status" value="1"/>
</dbReference>
<keyword evidence="5" id="KW-0418">Kinase</keyword>
<accession>A0A5A7Q815</accession>
<organism evidence="5 6">
    <name type="scientific">Striga asiatica</name>
    <name type="common">Asiatic witchweed</name>
    <name type="synonym">Buchnera asiatica</name>
    <dbReference type="NCBI Taxonomy" id="4170"/>
    <lineage>
        <taxon>Eukaryota</taxon>
        <taxon>Viridiplantae</taxon>
        <taxon>Streptophyta</taxon>
        <taxon>Embryophyta</taxon>
        <taxon>Tracheophyta</taxon>
        <taxon>Spermatophyta</taxon>
        <taxon>Magnoliopsida</taxon>
        <taxon>eudicotyledons</taxon>
        <taxon>Gunneridae</taxon>
        <taxon>Pentapetalae</taxon>
        <taxon>asterids</taxon>
        <taxon>lamiids</taxon>
        <taxon>Lamiales</taxon>
        <taxon>Orobanchaceae</taxon>
        <taxon>Buchnereae</taxon>
        <taxon>Striga</taxon>
    </lineage>
</organism>
<dbReference type="Pfam" id="PF14215">
    <property type="entry name" value="bHLH-MYC_N"/>
    <property type="match status" value="1"/>
</dbReference>
<dbReference type="AlphaFoldDB" id="A0A5A7Q815"/>
<keyword evidence="6" id="KW-1185">Reference proteome</keyword>
<evidence type="ECO:0000259" key="4">
    <source>
        <dbReference type="Pfam" id="PF14215"/>
    </source>
</evidence>
<keyword evidence="1" id="KW-0805">Transcription regulation</keyword>
<protein>
    <submittedName>
        <fullName evidence="5">Serine/threonine-protein kinase WNK (With NoLysine)-related</fullName>
    </submittedName>
</protein>
<dbReference type="GO" id="GO:0016301">
    <property type="term" value="F:kinase activity"/>
    <property type="evidence" value="ECO:0007669"/>
    <property type="project" value="UniProtKB-KW"/>
</dbReference>
<evidence type="ECO:0000313" key="5">
    <source>
        <dbReference type="EMBL" id="GER40191.1"/>
    </source>
</evidence>
<evidence type="ECO:0000313" key="6">
    <source>
        <dbReference type="Proteomes" id="UP000325081"/>
    </source>
</evidence>
<dbReference type="EMBL" id="BKCP01005849">
    <property type="protein sequence ID" value="GER40191.1"/>
    <property type="molecule type" value="Genomic_DNA"/>
</dbReference>
<feature type="region of interest" description="Disordered" evidence="3">
    <location>
        <begin position="298"/>
        <end position="317"/>
    </location>
</feature>
<evidence type="ECO:0000256" key="2">
    <source>
        <dbReference type="ARBA" id="ARBA00023163"/>
    </source>
</evidence>
<dbReference type="OrthoDB" id="1876470at2759"/>
<comment type="caution">
    <text evidence="5">The sequence shown here is derived from an EMBL/GenBank/DDBJ whole genome shotgun (WGS) entry which is preliminary data.</text>
</comment>
<reference evidence="6" key="1">
    <citation type="journal article" date="2019" name="Curr. Biol.">
        <title>Genome Sequence of Striga asiatica Provides Insight into the Evolution of Plant Parasitism.</title>
        <authorList>
            <person name="Yoshida S."/>
            <person name="Kim S."/>
            <person name="Wafula E.K."/>
            <person name="Tanskanen J."/>
            <person name="Kim Y.M."/>
            <person name="Honaas L."/>
            <person name="Yang Z."/>
            <person name="Spallek T."/>
            <person name="Conn C.E."/>
            <person name="Ichihashi Y."/>
            <person name="Cheong K."/>
            <person name="Cui S."/>
            <person name="Der J.P."/>
            <person name="Gundlach H."/>
            <person name="Jiao Y."/>
            <person name="Hori C."/>
            <person name="Ishida J.K."/>
            <person name="Kasahara H."/>
            <person name="Kiba T."/>
            <person name="Kim M.S."/>
            <person name="Koo N."/>
            <person name="Laohavisit A."/>
            <person name="Lee Y.H."/>
            <person name="Lumba S."/>
            <person name="McCourt P."/>
            <person name="Mortimer J.C."/>
            <person name="Mutuku J.M."/>
            <person name="Nomura T."/>
            <person name="Sasaki-Sekimoto Y."/>
            <person name="Seto Y."/>
            <person name="Wang Y."/>
            <person name="Wakatake T."/>
            <person name="Sakakibara H."/>
            <person name="Demura T."/>
            <person name="Yamaguchi S."/>
            <person name="Yoneyama K."/>
            <person name="Manabe R.I."/>
            <person name="Nelson D.C."/>
            <person name="Schulman A.H."/>
            <person name="Timko M.P."/>
            <person name="dePamphilis C.W."/>
            <person name="Choi D."/>
            <person name="Shirasu K."/>
        </authorList>
    </citation>
    <scope>NUCLEOTIDE SEQUENCE [LARGE SCALE GENOMIC DNA]</scope>
    <source>
        <strain evidence="6">cv. UVA1</strain>
    </source>
</reference>
<feature type="compositionally biased region" description="Basic and acidic residues" evidence="3">
    <location>
        <begin position="299"/>
        <end position="317"/>
    </location>
</feature>
<gene>
    <name evidence="5" type="ORF">STAS_16847</name>
</gene>
<evidence type="ECO:0000256" key="3">
    <source>
        <dbReference type="SAM" id="MobiDB-lite"/>
    </source>
</evidence>
<sequence>MGCQCSTAYYSTHSEAYAPNLLIPQTLQNGYMLSFGESSQEIIHLLSGTMEEACSIELREIKETGFLYGKMGFVIFASVKEKAVNARSILLFSCCRVVGKVASDYGHKWVYRDSPKEIDPNFISSWNMSIDPQPRAWEAQFSSGIETIAIISVKEGAVQLGSFDKVGEDLNMVMSIQRKLSYIQSLPGIHALQRPYQPIQDSNFPNYNNSQRLIMQNYEIPSNGLPTKSILLGYNLLHSNGNLGALFTNTPFVQIPYCGPEGIANILQSNNLKGEEYDVAFDEISAVDVKVGILASSMPKDELQDEKHNQDSVASRD</sequence>
<feature type="domain" description="Transcription factor MYC/MYB N-terminal" evidence="4">
    <location>
        <begin position="97"/>
        <end position="178"/>
    </location>
</feature>
<keyword evidence="5" id="KW-0808">Transferase</keyword>
<dbReference type="InterPro" id="IPR025610">
    <property type="entry name" value="MYC/MYB_N"/>
</dbReference>
<dbReference type="Proteomes" id="UP000325081">
    <property type="component" value="Unassembled WGS sequence"/>
</dbReference>
<name>A0A5A7Q815_STRAF</name>